<dbReference type="EMBL" id="JMSN01000108">
    <property type="protein sequence ID" value="KDN39156.1"/>
    <property type="molecule type" value="Genomic_DNA"/>
</dbReference>
<feature type="region of interest" description="Disordered" evidence="1">
    <location>
        <begin position="1"/>
        <end position="155"/>
    </location>
</feature>
<feature type="compositionally biased region" description="Basic residues" evidence="1">
    <location>
        <begin position="374"/>
        <end position="399"/>
    </location>
</feature>
<feature type="region of interest" description="Disordered" evidence="1">
    <location>
        <begin position="253"/>
        <end position="279"/>
    </location>
</feature>
<feature type="compositionally biased region" description="Low complexity" evidence="1">
    <location>
        <begin position="125"/>
        <end position="142"/>
    </location>
</feature>
<feature type="region of interest" description="Disordered" evidence="1">
    <location>
        <begin position="1033"/>
        <end position="1117"/>
    </location>
</feature>
<protein>
    <submittedName>
        <fullName evidence="2">Uncharacterized protein</fullName>
    </submittedName>
</protein>
<name>A0A066VCF3_TILAU</name>
<reference evidence="2 3" key="1">
    <citation type="submission" date="2014-05" db="EMBL/GenBank/DDBJ databases">
        <title>Draft genome sequence of a rare smut relative, Tilletiaria anomala UBC 951.</title>
        <authorList>
            <consortium name="DOE Joint Genome Institute"/>
            <person name="Toome M."/>
            <person name="Kuo A."/>
            <person name="Henrissat B."/>
            <person name="Lipzen A."/>
            <person name="Tritt A."/>
            <person name="Yoshinaga Y."/>
            <person name="Zane M."/>
            <person name="Barry K."/>
            <person name="Grigoriev I.V."/>
            <person name="Spatafora J.W."/>
            <person name="Aimea M.C."/>
        </authorList>
    </citation>
    <scope>NUCLEOTIDE SEQUENCE [LARGE SCALE GENOMIC DNA]</scope>
    <source>
        <strain evidence="2 3">UBC 951</strain>
    </source>
</reference>
<feature type="compositionally biased region" description="Low complexity" evidence="1">
    <location>
        <begin position="267"/>
        <end position="276"/>
    </location>
</feature>
<dbReference type="RefSeq" id="XP_013240937.1">
    <property type="nucleotide sequence ID" value="XM_013385483.1"/>
</dbReference>
<feature type="compositionally biased region" description="Polar residues" evidence="1">
    <location>
        <begin position="1045"/>
        <end position="1067"/>
    </location>
</feature>
<accession>A0A066VCF3</accession>
<feature type="compositionally biased region" description="Basic and acidic residues" evidence="1">
    <location>
        <begin position="336"/>
        <end position="357"/>
    </location>
</feature>
<dbReference type="STRING" id="1037660.A0A066VCF3"/>
<proteinExistence type="predicted"/>
<gene>
    <name evidence="2" type="ORF">K437DRAFT_276093</name>
</gene>
<dbReference type="GeneID" id="25266691"/>
<dbReference type="InParanoid" id="A0A066VCF3"/>
<evidence type="ECO:0000313" key="3">
    <source>
        <dbReference type="Proteomes" id="UP000027361"/>
    </source>
</evidence>
<comment type="caution">
    <text evidence="2">The sequence shown here is derived from an EMBL/GenBank/DDBJ whole genome shotgun (WGS) entry which is preliminary data.</text>
</comment>
<dbReference type="HOGENOM" id="CLU_272517_0_0_1"/>
<evidence type="ECO:0000313" key="2">
    <source>
        <dbReference type="EMBL" id="KDN39156.1"/>
    </source>
</evidence>
<feature type="compositionally biased region" description="Low complexity" evidence="1">
    <location>
        <begin position="361"/>
        <end position="373"/>
    </location>
</feature>
<evidence type="ECO:0000256" key="1">
    <source>
        <dbReference type="SAM" id="MobiDB-lite"/>
    </source>
</evidence>
<feature type="compositionally biased region" description="Polar residues" evidence="1">
    <location>
        <begin position="9"/>
        <end position="18"/>
    </location>
</feature>
<dbReference type="AlphaFoldDB" id="A0A066VCF3"/>
<dbReference type="Proteomes" id="UP000027361">
    <property type="component" value="Unassembled WGS sequence"/>
</dbReference>
<feature type="compositionally biased region" description="Basic and acidic residues" evidence="1">
    <location>
        <begin position="253"/>
        <end position="262"/>
    </location>
</feature>
<organism evidence="2 3">
    <name type="scientific">Tilletiaria anomala (strain ATCC 24038 / CBS 436.72 / UBC 951)</name>
    <dbReference type="NCBI Taxonomy" id="1037660"/>
    <lineage>
        <taxon>Eukaryota</taxon>
        <taxon>Fungi</taxon>
        <taxon>Dikarya</taxon>
        <taxon>Basidiomycota</taxon>
        <taxon>Ustilaginomycotina</taxon>
        <taxon>Exobasidiomycetes</taxon>
        <taxon>Georgefischeriales</taxon>
        <taxon>Tilletiariaceae</taxon>
        <taxon>Tilletiaria</taxon>
    </lineage>
</organism>
<feature type="compositionally biased region" description="Polar residues" evidence="1">
    <location>
        <begin position="73"/>
        <end position="85"/>
    </location>
</feature>
<sequence>MHLEDSRESQLSSVQPWSIRSAARLPAYSHSIGDRALRANIMSRRSARTRTSTGATTSPARSSPPMDVLVQANGASQSVAASTNAAGDENGQGGTGAEVETRVGSKRKRPSSPETRTSAGADPGTAETAVVKSAATAASPTTRRGPVCPQVPASPASTASMTAATAAAFGAAAAAAAAEKLKGSANVRVQLQPPMFSPGHVPGPAATSVAMTVVPSSQELTGEEESVPSLQALDACKPNKLLRNYALSKELDAREGRVKDKDEDGDASLLADGGDATPHAKHVPQALVIKSQPHDKDDLLLRSEDAWKLKVVFEKLERELRTDVLHMHIPGTLEEPDHEHEHEQEHDSEDQMEHDTEAGDDGASASASPTGRASRGRGRWGRRGKRGSRWTTRKQHVKSRIQQQSHPEQPGHQESQDASEAQAEGDEQDERARNGTDAIDPLPVPRFELGLPFSSIEEALSRAVNAAEPGTRLSDLNDASRAAAAQIRHDQSSAKLARAAKSSAKMDVALTLEAFQQRRKEDEQEQRRASSLSVLCVLDSFIHQLGRRYRTTEPRPFAGREGEETIVALETPGMAVVPQMTPASDIKIEPGIVGQLSKREKDVEDLLLSLAKEDALSRAKHESTHADENPKTRNTPRYAQYALHMRLTGGDYFTNARFLEEEDALALETGEADLVHVQPTSLGSKSNGRSVPTLGERVLRNASLRPPVPSADEIRARREQRVVGPTHLYYGPCASFAPSYDTTNATLSFGGSITARLAKKDPRTLELGRKWVRPNPQDLLNQFEELEDDGDEASEEQEVQGDVRMGKEPAPIAAGVGLPLPPPPPPNELSSDAVEKLGDIFDPDALRAAYAQAVFQQRVEEKLRANMALIGKLQEMQWERLRAHEKEFWRDPLLRNTEQYLQADGRESALAHDLLESLAELLGMRPHTLGKGKARNALPKRKTFAAAVHSNAIDPALLDDNVDSGYWGTMASATHRKMPRVIKDQETARQAESSEAHYRHKYAVRAAGVRPSSKGLLTEVAAARNYVGKTVEEDMPLPPIPRAASQVQSTVPSQGTARPNPHPQQQDKGMPGPTGSAYRGPPYNSTSMGIRGPPAGGVSMNGRVLPGTSPGVHTPMSGHVRPSLQVGTPHYLLQHGPYNGPSQGMNPFAGALSNPHPSYVGPTLPNLPNGALRQQSYYGMAHARR</sequence>
<dbReference type="OrthoDB" id="21648at2759"/>
<feature type="region of interest" description="Disordered" evidence="1">
    <location>
        <begin position="336"/>
        <end position="444"/>
    </location>
</feature>
<feature type="compositionally biased region" description="Low complexity" evidence="1">
    <location>
        <begin position="49"/>
        <end position="65"/>
    </location>
</feature>
<keyword evidence="3" id="KW-1185">Reference proteome</keyword>